<evidence type="ECO:0000256" key="5">
    <source>
        <dbReference type="ARBA" id="ARBA00022741"/>
    </source>
</evidence>
<sequence>MIFSERMGEMTRLRAADIAAGYENKKIIENMSVTIPEGKITSLIGPNGSGKSTLLKSFTRILPVKSGKIIVNNSDISTYSSKELAKKIALLAQTSEHPTGMTVEEVVSYGRYPYQKLFSGMDTQDHEAIEWALDATGLAGFRMRDIATLSGGQTQRVWIAMALAQETDILILDEPTTFLDPAHQLEILQLLTEINQMKQTTILMSIHDINHASRFSDYLLAMKNGKLITEGTPEEVITKECMKKIFEIDATIVTLPRTNKPVFLTYDLLPKEQEDQL</sequence>
<evidence type="ECO:0000256" key="2">
    <source>
        <dbReference type="ARBA" id="ARBA00022448"/>
    </source>
</evidence>
<dbReference type="InterPro" id="IPR003439">
    <property type="entry name" value="ABC_transporter-like_ATP-bd"/>
</dbReference>
<dbReference type="InterPro" id="IPR003593">
    <property type="entry name" value="AAA+_ATPase"/>
</dbReference>
<dbReference type="GO" id="GO:0006826">
    <property type="term" value="P:iron ion transport"/>
    <property type="evidence" value="ECO:0007669"/>
    <property type="project" value="UniProtKB-KW"/>
</dbReference>
<gene>
    <name evidence="11" type="ORF">HMPREF1378_02070</name>
</gene>
<evidence type="ECO:0000256" key="7">
    <source>
        <dbReference type="ARBA" id="ARBA00023004"/>
    </source>
</evidence>
<comment type="caution">
    <text evidence="11">The sequence shown here is derived from an EMBL/GenBank/DDBJ whole genome shotgun (WGS) entry which is preliminary data.</text>
</comment>
<keyword evidence="7" id="KW-0408">Iron</keyword>
<evidence type="ECO:0000256" key="8">
    <source>
        <dbReference type="ARBA" id="ARBA00023065"/>
    </source>
</evidence>
<reference evidence="11 12" key="1">
    <citation type="submission" date="2012-04" db="EMBL/GenBank/DDBJ databases">
        <authorList>
            <person name="Weinstock G."/>
            <person name="Sodergren E."/>
            <person name="Lobos E.A."/>
            <person name="Fulton L."/>
            <person name="Fulton R."/>
            <person name="Courtney L."/>
            <person name="Fronick C."/>
            <person name="O'Laughlin M."/>
            <person name="Godfrey J."/>
            <person name="Wilson R.M."/>
            <person name="Miner T."/>
            <person name="Farmer C."/>
            <person name="Delehaunty K."/>
            <person name="Cordes M."/>
            <person name="Minx P."/>
            <person name="Tomlinson C."/>
            <person name="Chen J."/>
            <person name="Wollam A."/>
            <person name="Pepin K.H."/>
            <person name="Bhonagiri V."/>
            <person name="Zhang X."/>
            <person name="Suruliraj S."/>
            <person name="Warren W."/>
            <person name="Mitreva M."/>
            <person name="Mardis E.R."/>
            <person name="Wilson R.K."/>
        </authorList>
    </citation>
    <scope>NUCLEOTIDE SEQUENCE [LARGE SCALE GENOMIC DNA]</scope>
    <source>
        <strain evidence="11 12">R496</strain>
    </source>
</reference>
<dbReference type="Pfam" id="PF00005">
    <property type="entry name" value="ABC_tran"/>
    <property type="match status" value="1"/>
</dbReference>
<dbReference type="Gene3D" id="3.40.50.300">
    <property type="entry name" value="P-loop containing nucleotide triphosphate hydrolases"/>
    <property type="match status" value="1"/>
</dbReference>
<dbReference type="GO" id="GO:0005524">
    <property type="term" value="F:ATP binding"/>
    <property type="evidence" value="ECO:0007669"/>
    <property type="project" value="UniProtKB-KW"/>
</dbReference>
<dbReference type="GO" id="GO:0005886">
    <property type="term" value="C:plasma membrane"/>
    <property type="evidence" value="ECO:0007669"/>
    <property type="project" value="UniProtKB-SubCell"/>
</dbReference>
<dbReference type="SMART" id="SM00382">
    <property type="entry name" value="AAA"/>
    <property type="match status" value="1"/>
</dbReference>
<evidence type="ECO:0000256" key="1">
    <source>
        <dbReference type="ARBA" id="ARBA00004202"/>
    </source>
</evidence>
<dbReference type="PROSITE" id="PS50893">
    <property type="entry name" value="ABC_TRANSPORTER_2"/>
    <property type="match status" value="1"/>
</dbReference>
<keyword evidence="8" id="KW-0406">Ion transport</keyword>
<feature type="domain" description="ABC transporter" evidence="10">
    <location>
        <begin position="13"/>
        <end position="249"/>
    </location>
</feature>
<evidence type="ECO:0000256" key="4">
    <source>
        <dbReference type="ARBA" id="ARBA00022496"/>
    </source>
</evidence>
<keyword evidence="9" id="KW-0472">Membrane</keyword>
<evidence type="ECO:0000256" key="9">
    <source>
        <dbReference type="ARBA" id="ARBA00023136"/>
    </source>
</evidence>
<dbReference type="EMBL" id="AMAH01000147">
    <property type="protein sequence ID" value="EJX51508.1"/>
    <property type="molecule type" value="Genomic_DNA"/>
</dbReference>
<protein>
    <submittedName>
        <fullName evidence="11">Ferrichrome ABC transporter, ATP-binding protein FhuC</fullName>
    </submittedName>
</protein>
<evidence type="ECO:0000259" key="10">
    <source>
        <dbReference type="PROSITE" id="PS50893"/>
    </source>
</evidence>
<proteinExistence type="predicted"/>
<keyword evidence="5" id="KW-0547">Nucleotide-binding</keyword>
<organism evidence="11 12">
    <name type="scientific">Enterococcus faecium R496</name>
    <dbReference type="NCBI Taxonomy" id="1134836"/>
    <lineage>
        <taxon>Bacteria</taxon>
        <taxon>Bacillati</taxon>
        <taxon>Bacillota</taxon>
        <taxon>Bacilli</taxon>
        <taxon>Lactobacillales</taxon>
        <taxon>Enterococcaceae</taxon>
        <taxon>Enterococcus</taxon>
    </lineage>
</organism>
<dbReference type="InterPro" id="IPR027417">
    <property type="entry name" value="P-loop_NTPase"/>
</dbReference>
<dbReference type="Proteomes" id="UP000006402">
    <property type="component" value="Unassembled WGS sequence"/>
</dbReference>
<comment type="subcellular location">
    <subcellularLocation>
        <location evidence="1">Cell membrane</location>
        <topology evidence="1">Peripheral membrane protein</topology>
    </subcellularLocation>
</comment>
<keyword evidence="4" id="KW-0410">Iron transport</keyword>
<accession>A0AAV3GUL5</accession>
<dbReference type="FunFam" id="3.40.50.300:FF:000134">
    <property type="entry name" value="Iron-enterobactin ABC transporter ATP-binding protein"/>
    <property type="match status" value="1"/>
</dbReference>
<keyword evidence="3" id="KW-1003">Cell membrane</keyword>
<name>A0AAV3GUL5_ENTFC</name>
<evidence type="ECO:0000313" key="11">
    <source>
        <dbReference type="EMBL" id="EJX51508.1"/>
    </source>
</evidence>
<evidence type="ECO:0000256" key="6">
    <source>
        <dbReference type="ARBA" id="ARBA00022840"/>
    </source>
</evidence>
<dbReference type="GO" id="GO:0016887">
    <property type="term" value="F:ATP hydrolysis activity"/>
    <property type="evidence" value="ECO:0007669"/>
    <property type="project" value="InterPro"/>
</dbReference>
<keyword evidence="6 11" id="KW-0067">ATP-binding</keyword>
<dbReference type="InterPro" id="IPR051535">
    <property type="entry name" value="Siderophore_ABC-ATPase"/>
</dbReference>
<dbReference type="CDD" id="cd03214">
    <property type="entry name" value="ABC_Iron-Siderophores_B12_Hemin"/>
    <property type="match status" value="1"/>
</dbReference>
<dbReference type="PANTHER" id="PTHR42771">
    <property type="entry name" value="IRON(3+)-HYDROXAMATE IMPORT ATP-BINDING PROTEIN FHUC"/>
    <property type="match status" value="1"/>
</dbReference>
<evidence type="ECO:0000256" key="3">
    <source>
        <dbReference type="ARBA" id="ARBA00022475"/>
    </source>
</evidence>
<dbReference type="PANTHER" id="PTHR42771:SF4">
    <property type="entry name" value="IRON(3+)-HYDROXAMATE IMPORT ATP-BINDING PROTEIN FHUC"/>
    <property type="match status" value="1"/>
</dbReference>
<dbReference type="AlphaFoldDB" id="A0AAV3GUL5"/>
<dbReference type="SUPFAM" id="SSF52540">
    <property type="entry name" value="P-loop containing nucleoside triphosphate hydrolases"/>
    <property type="match status" value="1"/>
</dbReference>
<evidence type="ECO:0000313" key="12">
    <source>
        <dbReference type="Proteomes" id="UP000006402"/>
    </source>
</evidence>
<keyword evidence="2" id="KW-0813">Transport</keyword>